<evidence type="ECO:0000313" key="1">
    <source>
        <dbReference type="EMBL" id="KAF6024359.1"/>
    </source>
</evidence>
<accession>A0A7J7JDJ7</accession>
<proteinExistence type="predicted"/>
<keyword evidence="2" id="KW-1185">Reference proteome</keyword>
<comment type="caution">
    <text evidence="1">The sequence shown here is derived from an EMBL/GenBank/DDBJ whole genome shotgun (WGS) entry which is preliminary data.</text>
</comment>
<dbReference type="Proteomes" id="UP000593567">
    <property type="component" value="Unassembled WGS sequence"/>
</dbReference>
<reference evidence="1" key="1">
    <citation type="submission" date="2020-06" db="EMBL/GenBank/DDBJ databases">
        <title>Draft genome of Bugula neritina, a colonial animal packing powerful symbionts and potential medicines.</title>
        <authorList>
            <person name="Rayko M."/>
        </authorList>
    </citation>
    <scope>NUCLEOTIDE SEQUENCE [LARGE SCALE GENOMIC DNA]</scope>
    <source>
        <strain evidence="1">Kwan_BN1</strain>
    </source>
</reference>
<name>A0A7J7JDJ7_BUGNE</name>
<protein>
    <submittedName>
        <fullName evidence="1">Uncharacterized protein</fullName>
    </submittedName>
</protein>
<organism evidence="1 2">
    <name type="scientific">Bugula neritina</name>
    <name type="common">Brown bryozoan</name>
    <name type="synonym">Sertularia neritina</name>
    <dbReference type="NCBI Taxonomy" id="10212"/>
    <lineage>
        <taxon>Eukaryota</taxon>
        <taxon>Metazoa</taxon>
        <taxon>Spiralia</taxon>
        <taxon>Lophotrochozoa</taxon>
        <taxon>Bryozoa</taxon>
        <taxon>Gymnolaemata</taxon>
        <taxon>Cheilostomatida</taxon>
        <taxon>Flustrina</taxon>
        <taxon>Buguloidea</taxon>
        <taxon>Bugulidae</taxon>
        <taxon>Bugula</taxon>
    </lineage>
</organism>
<evidence type="ECO:0000313" key="2">
    <source>
        <dbReference type="Proteomes" id="UP000593567"/>
    </source>
</evidence>
<sequence length="74" mass="8647">MHLIYFGSGFIQFYLNLHHAISCLCSIADFLIVQTFILVFSPLFILDTCRLLSVYDVHYNYTCIVVNRSYALYL</sequence>
<dbReference type="AlphaFoldDB" id="A0A7J7JDJ7"/>
<gene>
    <name evidence="1" type="ORF">EB796_017360</name>
</gene>
<dbReference type="EMBL" id="VXIV02002587">
    <property type="protein sequence ID" value="KAF6024359.1"/>
    <property type="molecule type" value="Genomic_DNA"/>
</dbReference>